<dbReference type="InterPro" id="IPR000601">
    <property type="entry name" value="PKD_dom"/>
</dbReference>
<evidence type="ECO:0000313" key="3">
    <source>
        <dbReference type="EMBL" id="SVA39766.1"/>
    </source>
</evidence>
<dbReference type="SUPFAM" id="SSF49299">
    <property type="entry name" value="PKD domain"/>
    <property type="match status" value="2"/>
</dbReference>
<sequence>MMSTRTTHVIPAAMLVTVCTAVFLAGMVSGDDPVLSLFDINPDETMYPDDLVNVTVVYTDADDDAPGAVWACVNDCSDNRTLAAADWDAGVLSDGDYTNGELFFLVNTFPVGDHTLTGGAHDTFTTSNSVSSDLTVRDDIPRLSNAAVTPSSGGTAASFNFTVVFTDFDNRSGSVSVNVGTASNTMSANGDGDTSNGEEFYWNGTVAWGSHSVSFSADNGLNNAVDLSGGSVTSNDAPDISDGSVVRVADDFTFSVNASDINSGSGDTVTAWTNIADHGQVALNNNGDGTFSATVAQSALISIGGDRTATFTTEDSLGAQTTLPGAETFVVDIVAGLTLTADSDAESGPPGGVDYTLTINNTGNHEDTFSLSHTSAQGWTFTYPATITVPRAGIVQSTVTVTVPFLGHGVVDAESVTVTSGNDGSVTFTLSQSTTVTQVHDVTVTAVTGTQEGAPGSSTSHVFQVQNTGNGADTFAISTGGSWTSSASSSSLALSMGQVALVTVTHGVPAGAAYGDGDTVTLTAAGGASDSASADSSAGLVRSATITLDDPAGATDPGGNLLIRGNLTNTGNGISSYDFGVTGDSVANGWAELNATSSTLAADASSSFNLWISVPDNTPASGSYDITVQAHGFGSDTTTFTITNNARGASVSAADTSFRLNPGTSATTVVTVTNTGSVATDYTLVVDSGHDYVRFSTTSFNIAKGGFQAIQMTVIVPSDASGALSAGFTVSPQIDGSSDSATVSINPNLPQDTSGWAIDTASVDSNTQFTFTLTGLAGDFTIDWDFGDGSAVRSDGGLSQSHSYSASGAATVSLTVTDDLGQVTSFSSGFAVTNVPPAVNKPSVSAEGDTAVDGNSVTAVEGTEIEFVLTVPTDSDGSLTLLRVDWGDGTHRAYSGGDLSGPSLNLGHTYWAPGTYQVSVTAVDNSGGETVVQAQEVTVRGDRTVLEEGTNQLGLLLLLAVFGLALSATAYHIRKKGF</sequence>
<organism evidence="3">
    <name type="scientific">marine metagenome</name>
    <dbReference type="NCBI Taxonomy" id="408172"/>
    <lineage>
        <taxon>unclassified sequences</taxon>
        <taxon>metagenomes</taxon>
        <taxon>ecological metagenomes</taxon>
    </lineage>
</organism>
<name>A0A381VHC3_9ZZZZ</name>
<feature type="domain" description="PKD" evidence="2">
    <location>
        <begin position="752"/>
        <end position="833"/>
    </location>
</feature>
<dbReference type="EMBL" id="UINC01008850">
    <property type="protein sequence ID" value="SVA39766.1"/>
    <property type="molecule type" value="Genomic_DNA"/>
</dbReference>
<gene>
    <name evidence="3" type="ORF">METZ01_LOCUS92620</name>
</gene>
<dbReference type="CDD" id="cd00146">
    <property type="entry name" value="PKD"/>
    <property type="match status" value="1"/>
</dbReference>
<feature type="domain" description="PKD" evidence="2">
    <location>
        <begin position="885"/>
        <end position="930"/>
    </location>
</feature>
<dbReference type="Gene3D" id="2.60.40.10">
    <property type="entry name" value="Immunoglobulins"/>
    <property type="match status" value="3"/>
</dbReference>
<evidence type="ECO:0000259" key="2">
    <source>
        <dbReference type="PROSITE" id="PS50093"/>
    </source>
</evidence>
<feature type="transmembrane region" description="Helical" evidence="1">
    <location>
        <begin position="953"/>
        <end position="973"/>
    </location>
</feature>
<dbReference type="AlphaFoldDB" id="A0A381VHC3"/>
<keyword evidence="1" id="KW-0472">Membrane</keyword>
<dbReference type="InterPro" id="IPR035986">
    <property type="entry name" value="PKD_dom_sf"/>
</dbReference>
<protein>
    <recommendedName>
        <fullName evidence="2">PKD domain-containing protein</fullName>
    </recommendedName>
</protein>
<proteinExistence type="predicted"/>
<reference evidence="3" key="1">
    <citation type="submission" date="2018-05" db="EMBL/GenBank/DDBJ databases">
        <authorList>
            <person name="Lanie J.A."/>
            <person name="Ng W.-L."/>
            <person name="Kazmierczak K.M."/>
            <person name="Andrzejewski T.M."/>
            <person name="Davidsen T.M."/>
            <person name="Wayne K.J."/>
            <person name="Tettelin H."/>
            <person name="Glass J.I."/>
            <person name="Rusch D."/>
            <person name="Podicherti R."/>
            <person name="Tsui H.-C.T."/>
            <person name="Winkler M.E."/>
        </authorList>
    </citation>
    <scope>NUCLEOTIDE SEQUENCE</scope>
</reference>
<dbReference type="SMART" id="SM00089">
    <property type="entry name" value="PKD"/>
    <property type="match status" value="2"/>
</dbReference>
<accession>A0A381VHC3</accession>
<evidence type="ECO:0000256" key="1">
    <source>
        <dbReference type="SAM" id="Phobius"/>
    </source>
</evidence>
<dbReference type="InterPro" id="IPR013783">
    <property type="entry name" value="Ig-like_fold"/>
</dbReference>
<keyword evidence="1" id="KW-1133">Transmembrane helix</keyword>
<dbReference type="Pfam" id="PF18911">
    <property type="entry name" value="PKD_4"/>
    <property type="match status" value="2"/>
</dbReference>
<dbReference type="PROSITE" id="PS50093">
    <property type="entry name" value="PKD"/>
    <property type="match status" value="2"/>
</dbReference>
<feature type="non-terminal residue" evidence="3">
    <location>
        <position position="978"/>
    </location>
</feature>
<keyword evidence="1" id="KW-0812">Transmembrane</keyword>
<dbReference type="InterPro" id="IPR022409">
    <property type="entry name" value="PKD/Chitinase_dom"/>
</dbReference>